<dbReference type="InterPro" id="IPR014922">
    <property type="entry name" value="YdhG-like"/>
</dbReference>
<dbReference type="Pfam" id="PF08818">
    <property type="entry name" value="DUF1801"/>
    <property type="match status" value="1"/>
</dbReference>
<proteinExistence type="predicted"/>
<accession>A0AAJ6B8L6</accession>
<protein>
    <submittedName>
        <fullName evidence="2">DUF1801 domain-containing protein</fullName>
    </submittedName>
</protein>
<reference evidence="2" key="1">
    <citation type="submission" date="2023-03" db="EMBL/GenBank/DDBJ databases">
        <title>Andean soil-derived lignocellulolytic bacterial consortium as a source of novel taxa and putative plastic-active enzymes.</title>
        <authorList>
            <person name="Diaz-Garcia L."/>
            <person name="Chuvochina M."/>
            <person name="Feuerriegel G."/>
            <person name="Bunk B."/>
            <person name="Sproer C."/>
            <person name="Streit W.R."/>
            <person name="Rodriguez L.M."/>
            <person name="Overmann J."/>
            <person name="Jimenez D.J."/>
        </authorList>
    </citation>
    <scope>NUCLEOTIDE SEQUENCE</scope>
    <source>
        <strain evidence="2">MAG 3858</strain>
    </source>
</reference>
<name>A0AAJ6B8L6_9SPHI</name>
<organism evidence="2 3">
    <name type="scientific">Candidatus Pedobacter colombiensis</name>
    <dbReference type="NCBI Taxonomy" id="3121371"/>
    <lineage>
        <taxon>Bacteria</taxon>
        <taxon>Pseudomonadati</taxon>
        <taxon>Bacteroidota</taxon>
        <taxon>Sphingobacteriia</taxon>
        <taxon>Sphingobacteriales</taxon>
        <taxon>Sphingobacteriaceae</taxon>
        <taxon>Pedobacter</taxon>
    </lineage>
</organism>
<evidence type="ECO:0000313" key="3">
    <source>
        <dbReference type="Proteomes" id="UP001214530"/>
    </source>
</evidence>
<evidence type="ECO:0000259" key="1">
    <source>
        <dbReference type="Pfam" id="PF08818"/>
    </source>
</evidence>
<sequence>MAKNKTTETNLNVRDFLEKVGEPLKRKDCYLISALMEKQTGFEPKMWGPSIVGFGSYHYKYASGHEGDAPLIGFSPRSTAIVLYMASDFEDKEELLKQLGKHKTGKGCIYVKKLEGINIPVLTKMIDYSVANIKKAFQDK</sequence>
<feature type="domain" description="YdhG-like" evidence="1">
    <location>
        <begin position="25"/>
        <end position="128"/>
    </location>
</feature>
<dbReference type="Proteomes" id="UP001214530">
    <property type="component" value="Chromosome"/>
</dbReference>
<gene>
    <name evidence="2" type="ORF">P0Y49_07685</name>
</gene>
<dbReference type="AlphaFoldDB" id="A0AAJ6B8L6"/>
<evidence type="ECO:0000313" key="2">
    <source>
        <dbReference type="EMBL" id="WEK21019.1"/>
    </source>
</evidence>
<dbReference type="EMBL" id="CP119313">
    <property type="protein sequence ID" value="WEK21019.1"/>
    <property type="molecule type" value="Genomic_DNA"/>
</dbReference>